<keyword evidence="2" id="KW-1185">Reference proteome</keyword>
<dbReference type="EMBL" id="JAPDGR010001497">
    <property type="protein sequence ID" value="KAJ2982041.1"/>
    <property type="molecule type" value="Genomic_DNA"/>
</dbReference>
<reference evidence="1" key="1">
    <citation type="submission" date="2022-10" db="EMBL/GenBank/DDBJ databases">
        <title>Genome Sequence of Xylaria curta.</title>
        <authorList>
            <person name="Buettner E."/>
        </authorList>
    </citation>
    <scope>NUCLEOTIDE SEQUENCE</scope>
    <source>
        <strain evidence="1">Babe10</strain>
    </source>
</reference>
<comment type="caution">
    <text evidence="1">The sequence shown here is derived from an EMBL/GenBank/DDBJ whole genome shotgun (WGS) entry which is preliminary data.</text>
</comment>
<accession>A0ACC1NTZ7</accession>
<organism evidence="1 2">
    <name type="scientific">Xylaria curta</name>
    <dbReference type="NCBI Taxonomy" id="42375"/>
    <lineage>
        <taxon>Eukaryota</taxon>
        <taxon>Fungi</taxon>
        <taxon>Dikarya</taxon>
        <taxon>Ascomycota</taxon>
        <taxon>Pezizomycotina</taxon>
        <taxon>Sordariomycetes</taxon>
        <taxon>Xylariomycetidae</taxon>
        <taxon>Xylariales</taxon>
        <taxon>Xylariaceae</taxon>
        <taxon>Xylaria</taxon>
    </lineage>
</organism>
<protein>
    <submittedName>
        <fullName evidence="1">Uncharacterized protein</fullName>
    </submittedName>
</protein>
<name>A0ACC1NTZ7_9PEZI</name>
<evidence type="ECO:0000313" key="2">
    <source>
        <dbReference type="Proteomes" id="UP001143856"/>
    </source>
</evidence>
<sequence length="249" mass="28391">MQATDAINRMWIRSKSHPGTFLLSDRNTLNSALERLLPNEHQPDNRTEPLNLIMPAYETMWRVVILTFVSVASRNRDPRTAEELREAVKNVPQCFCQGNDAETRALAIAKEGLRLYPPTKHIHRARSIADNDTSVIVADVEACSRDYRVWGADALEFKPARFHDWPREDTLKKLSYFPFGVGRHVCPASAGFAPRMITLLVVELTRRFGTWQTGLRIRLGDVEVQPQVPSLLPSGRIDMENWVLDMDID</sequence>
<proteinExistence type="predicted"/>
<evidence type="ECO:0000313" key="1">
    <source>
        <dbReference type="EMBL" id="KAJ2982041.1"/>
    </source>
</evidence>
<gene>
    <name evidence="1" type="ORF">NUW58_g6534</name>
</gene>
<dbReference type="Proteomes" id="UP001143856">
    <property type="component" value="Unassembled WGS sequence"/>
</dbReference>